<reference evidence="1" key="1">
    <citation type="journal article" date="2023" name="Plant J.">
        <title>The genome of the king protea, Protea cynaroides.</title>
        <authorList>
            <person name="Chang J."/>
            <person name="Duong T.A."/>
            <person name="Schoeman C."/>
            <person name="Ma X."/>
            <person name="Roodt D."/>
            <person name="Barker N."/>
            <person name="Li Z."/>
            <person name="Van de Peer Y."/>
            <person name="Mizrachi E."/>
        </authorList>
    </citation>
    <scope>NUCLEOTIDE SEQUENCE</scope>
    <source>
        <tissue evidence="1">Young leaves</tissue>
    </source>
</reference>
<sequence>MEELKNLEEVQGMMTFMVGHGLSFDHPDSDRFIADLMLLLVKPCGMLNMGKKLHLASELLSRVSVAVLGEALLLTGQGFQQDNVEQHTQLCVENNTDLGSWAIDAEDMALVGLDAMRRANSTLEDFCRSYFMFHDLDVSKPESIFRYLPVLSFTESYIYQLDRYNEEILHPSTKGVIIGGSDHFTNVYKMQDEKQRLRKKYLEAFKIDPFRPLILLLERQRLLTERIKEELRCGQEYWALERNLCNALVSKKEVLIEDVMRAIHLKSFDFRVLNMLLYQLRGEQVNELHMEFLSISEFLVEISDDLFDYEDDVVENNFNILRMFVQIYGASVAPSMLAKCITEAEENYERLSKTLDPNLSLKYWRRCEEATKEGGNKSGHSLGTWTIPPVIVDEESYRTDLLCSKSSVNPN</sequence>
<dbReference type="Proteomes" id="UP001141806">
    <property type="component" value="Unassembled WGS sequence"/>
</dbReference>
<dbReference type="AlphaFoldDB" id="A0A9Q0GMC1"/>
<comment type="caution">
    <text evidence="1">The sequence shown here is derived from an EMBL/GenBank/DDBJ whole genome shotgun (WGS) entry which is preliminary data.</text>
</comment>
<keyword evidence="2" id="KW-1185">Reference proteome</keyword>
<dbReference type="PANTHER" id="PTHR35754:SF2">
    <property type="entry name" value="ATP SYNTHASE SUBUNIT B"/>
    <property type="match status" value="1"/>
</dbReference>
<evidence type="ECO:0000313" key="1">
    <source>
        <dbReference type="EMBL" id="KAJ4950497.1"/>
    </source>
</evidence>
<name>A0A9Q0GMC1_9MAGN</name>
<gene>
    <name evidence="1" type="ORF">NE237_027329</name>
</gene>
<accession>A0A9Q0GMC1</accession>
<dbReference type="PANTHER" id="PTHR35754">
    <property type="entry name" value="ATP SYNTHASE SUBUNIT B"/>
    <property type="match status" value="1"/>
</dbReference>
<dbReference type="EMBL" id="JAMYWD010000012">
    <property type="protein sequence ID" value="KAJ4950497.1"/>
    <property type="molecule type" value="Genomic_DNA"/>
</dbReference>
<proteinExistence type="predicted"/>
<evidence type="ECO:0000313" key="2">
    <source>
        <dbReference type="Proteomes" id="UP001141806"/>
    </source>
</evidence>
<dbReference type="OrthoDB" id="511315at2759"/>
<protein>
    <submittedName>
        <fullName evidence="1">Uncharacterized protein</fullName>
    </submittedName>
</protein>
<organism evidence="1 2">
    <name type="scientific">Protea cynaroides</name>
    <dbReference type="NCBI Taxonomy" id="273540"/>
    <lineage>
        <taxon>Eukaryota</taxon>
        <taxon>Viridiplantae</taxon>
        <taxon>Streptophyta</taxon>
        <taxon>Embryophyta</taxon>
        <taxon>Tracheophyta</taxon>
        <taxon>Spermatophyta</taxon>
        <taxon>Magnoliopsida</taxon>
        <taxon>Proteales</taxon>
        <taxon>Proteaceae</taxon>
        <taxon>Protea</taxon>
    </lineage>
</organism>